<dbReference type="Proteomes" id="UP001500724">
    <property type="component" value="Unassembled WGS sequence"/>
</dbReference>
<keyword evidence="2" id="KW-1185">Reference proteome</keyword>
<dbReference type="EMBL" id="BAAAGU010000002">
    <property type="protein sequence ID" value="GAA0631043.1"/>
    <property type="molecule type" value="Genomic_DNA"/>
</dbReference>
<dbReference type="RefSeq" id="WP_343997452.1">
    <property type="nucleotide sequence ID" value="NZ_BAAAGU010000002.1"/>
</dbReference>
<evidence type="ECO:0000313" key="2">
    <source>
        <dbReference type="Proteomes" id="UP001500724"/>
    </source>
</evidence>
<accession>A0ABN1H763</accession>
<protein>
    <submittedName>
        <fullName evidence="1">Uncharacterized protein</fullName>
    </submittedName>
</protein>
<organism evidence="1 2">
    <name type="scientific">Streptomyces thermocarboxydovorans</name>
    <dbReference type="NCBI Taxonomy" id="59298"/>
    <lineage>
        <taxon>Bacteria</taxon>
        <taxon>Bacillati</taxon>
        <taxon>Actinomycetota</taxon>
        <taxon>Actinomycetes</taxon>
        <taxon>Kitasatosporales</taxon>
        <taxon>Streptomycetaceae</taxon>
        <taxon>Streptomyces</taxon>
    </lineage>
</organism>
<reference evidence="1 2" key="1">
    <citation type="journal article" date="2019" name="Int. J. Syst. Evol. Microbiol.">
        <title>The Global Catalogue of Microorganisms (GCM) 10K type strain sequencing project: providing services to taxonomists for standard genome sequencing and annotation.</title>
        <authorList>
            <consortium name="The Broad Institute Genomics Platform"/>
            <consortium name="The Broad Institute Genome Sequencing Center for Infectious Disease"/>
            <person name="Wu L."/>
            <person name="Ma J."/>
        </authorList>
    </citation>
    <scope>NUCLEOTIDE SEQUENCE [LARGE SCALE GENOMIC DNA]</scope>
    <source>
        <strain evidence="1 2">JCM 10367</strain>
    </source>
</reference>
<comment type="caution">
    <text evidence="1">The sequence shown here is derived from an EMBL/GenBank/DDBJ whole genome shotgun (WGS) entry which is preliminary data.</text>
</comment>
<name>A0ABN1H763_9ACTN</name>
<proteinExistence type="predicted"/>
<evidence type="ECO:0000313" key="1">
    <source>
        <dbReference type="EMBL" id="GAA0631043.1"/>
    </source>
</evidence>
<sequence>MTIMNGARHEVGAAAVERALTDIEGRAFGRWHRMEYDCYSDAELRALRDDLLDHLAARTLSDPRLRTERAVIVARTAAECALGYLDPAVSPPGTRRSVSR</sequence>
<gene>
    <name evidence="1" type="ORF">GCM10009535_03170</name>
</gene>